<evidence type="ECO:0000313" key="1">
    <source>
        <dbReference type="EMBL" id="SIR87311.1"/>
    </source>
</evidence>
<sequence>MKLDIGVLPHKKDSPCKAMEYVKKKFQHLMNNIMTKIKVYYIYEESS</sequence>
<protein>
    <submittedName>
        <fullName evidence="1">Uncharacterized protein</fullName>
    </submittedName>
</protein>
<comment type="caution">
    <text evidence="1">The sequence shown here is derived from an EMBL/GenBank/DDBJ whole genome shotgun (WGS) entry which is preliminary data.</text>
</comment>
<proteinExistence type="predicted"/>
<name>A0A9X8RCD3_9BACI</name>
<organism evidence="1 2">
    <name type="scientific">Peribacillus simplex</name>
    <dbReference type="NCBI Taxonomy" id="1478"/>
    <lineage>
        <taxon>Bacteria</taxon>
        <taxon>Bacillati</taxon>
        <taxon>Bacillota</taxon>
        <taxon>Bacilli</taxon>
        <taxon>Bacillales</taxon>
        <taxon>Bacillaceae</taxon>
        <taxon>Peribacillus</taxon>
    </lineage>
</organism>
<accession>A0A9X8RCD3</accession>
<dbReference type="AlphaFoldDB" id="A0A9X8RCD3"/>
<dbReference type="Proteomes" id="UP000185829">
    <property type="component" value="Unassembled WGS sequence"/>
</dbReference>
<evidence type="ECO:0000313" key="2">
    <source>
        <dbReference type="Proteomes" id="UP000185829"/>
    </source>
</evidence>
<dbReference type="EMBL" id="FTMX01000006">
    <property type="protein sequence ID" value="SIR87311.1"/>
    <property type="molecule type" value="Genomic_DNA"/>
</dbReference>
<reference evidence="1 2" key="1">
    <citation type="submission" date="2017-01" db="EMBL/GenBank/DDBJ databases">
        <authorList>
            <person name="Varghese N."/>
            <person name="Submissions S."/>
        </authorList>
    </citation>
    <scope>NUCLEOTIDE SEQUENCE [LARGE SCALE GENOMIC DNA]</scope>
    <source>
        <strain evidence="1 2">RUG2-6</strain>
    </source>
</reference>
<gene>
    <name evidence="1" type="ORF">SAMN05878482_106319</name>
</gene>